<name>A0A066VR24_TILAU</name>
<organism evidence="2 3">
    <name type="scientific">Tilletiaria anomala (strain ATCC 24038 / CBS 436.72 / UBC 951)</name>
    <dbReference type="NCBI Taxonomy" id="1037660"/>
    <lineage>
        <taxon>Eukaryota</taxon>
        <taxon>Fungi</taxon>
        <taxon>Dikarya</taxon>
        <taxon>Basidiomycota</taxon>
        <taxon>Ustilaginomycotina</taxon>
        <taxon>Exobasidiomycetes</taxon>
        <taxon>Georgefischeriales</taxon>
        <taxon>Tilletiariaceae</taxon>
        <taxon>Tilletiaria</taxon>
    </lineage>
</organism>
<reference evidence="2 3" key="1">
    <citation type="submission" date="2014-05" db="EMBL/GenBank/DDBJ databases">
        <title>Draft genome sequence of a rare smut relative, Tilletiaria anomala UBC 951.</title>
        <authorList>
            <consortium name="DOE Joint Genome Institute"/>
            <person name="Toome M."/>
            <person name="Kuo A."/>
            <person name="Henrissat B."/>
            <person name="Lipzen A."/>
            <person name="Tritt A."/>
            <person name="Yoshinaga Y."/>
            <person name="Zane M."/>
            <person name="Barry K."/>
            <person name="Grigoriev I.V."/>
            <person name="Spatafora J.W."/>
            <person name="Aimea M.C."/>
        </authorList>
    </citation>
    <scope>NUCLEOTIDE SEQUENCE [LARGE SCALE GENOMIC DNA]</scope>
    <source>
        <strain evidence="2 3">UBC 951</strain>
    </source>
</reference>
<proteinExistence type="predicted"/>
<gene>
    <name evidence="2" type="ORF">K437DRAFT_178965</name>
</gene>
<dbReference type="InParanoid" id="A0A066VR24"/>
<dbReference type="EMBL" id="JMSN01000082">
    <property type="protein sequence ID" value="KDN41244.1"/>
    <property type="molecule type" value="Genomic_DNA"/>
</dbReference>
<evidence type="ECO:0000256" key="1">
    <source>
        <dbReference type="SAM" id="MobiDB-lite"/>
    </source>
</evidence>
<feature type="region of interest" description="Disordered" evidence="1">
    <location>
        <begin position="1"/>
        <end position="54"/>
    </location>
</feature>
<evidence type="ECO:0000313" key="3">
    <source>
        <dbReference type="Proteomes" id="UP000027361"/>
    </source>
</evidence>
<dbReference type="RefSeq" id="XP_013241655.1">
    <property type="nucleotide sequence ID" value="XM_013386201.1"/>
</dbReference>
<evidence type="ECO:0000313" key="2">
    <source>
        <dbReference type="EMBL" id="KDN41244.1"/>
    </source>
</evidence>
<dbReference type="HOGENOM" id="CLU_1587649_0_0_1"/>
<keyword evidence="3" id="KW-1185">Reference proteome</keyword>
<comment type="caution">
    <text evidence="2">The sequence shown here is derived from an EMBL/GenBank/DDBJ whole genome shotgun (WGS) entry which is preliminary data.</text>
</comment>
<feature type="compositionally biased region" description="Basic and acidic residues" evidence="1">
    <location>
        <begin position="14"/>
        <end position="25"/>
    </location>
</feature>
<dbReference type="Proteomes" id="UP000027361">
    <property type="component" value="Unassembled WGS sequence"/>
</dbReference>
<sequence>MEERSDDVCNTPDSRQRRSQREGSKKLACPRSRPVRGEDAGGGGRQRPACKGERRFSTAAVPNAPGLTLPHAHVNSDSPSHGRIGGTPFGIRTHFSPVGSHPGFKLHPSLIVLWVCRLSLSAALTAPVQRRPLRERHRAIHPMAIPHALPQSQRDIHPRWASLLDFVG</sequence>
<dbReference type="GeneID" id="25261887"/>
<dbReference type="AlphaFoldDB" id="A0A066VR24"/>
<accession>A0A066VR24</accession>
<protein>
    <submittedName>
        <fullName evidence="2">Uncharacterized protein</fullName>
    </submittedName>
</protein>